<keyword evidence="2" id="KW-1185">Reference proteome</keyword>
<evidence type="ECO:0000313" key="2">
    <source>
        <dbReference type="Proteomes" id="UP000824120"/>
    </source>
</evidence>
<dbReference type="EMBL" id="JACXVP010000004">
    <property type="protein sequence ID" value="KAG5611967.1"/>
    <property type="molecule type" value="Genomic_DNA"/>
</dbReference>
<dbReference type="AlphaFoldDB" id="A0A9J5ZIP9"/>
<evidence type="ECO:0000313" key="1">
    <source>
        <dbReference type="EMBL" id="KAG5611967.1"/>
    </source>
</evidence>
<organism evidence="1 2">
    <name type="scientific">Solanum commersonii</name>
    <name type="common">Commerson's wild potato</name>
    <name type="synonym">Commerson's nightshade</name>
    <dbReference type="NCBI Taxonomy" id="4109"/>
    <lineage>
        <taxon>Eukaryota</taxon>
        <taxon>Viridiplantae</taxon>
        <taxon>Streptophyta</taxon>
        <taxon>Embryophyta</taxon>
        <taxon>Tracheophyta</taxon>
        <taxon>Spermatophyta</taxon>
        <taxon>Magnoliopsida</taxon>
        <taxon>eudicotyledons</taxon>
        <taxon>Gunneridae</taxon>
        <taxon>Pentapetalae</taxon>
        <taxon>asterids</taxon>
        <taxon>lamiids</taxon>
        <taxon>Solanales</taxon>
        <taxon>Solanaceae</taxon>
        <taxon>Solanoideae</taxon>
        <taxon>Solaneae</taxon>
        <taxon>Solanum</taxon>
    </lineage>
</organism>
<comment type="caution">
    <text evidence="1">The sequence shown here is derived from an EMBL/GenBank/DDBJ whole genome shotgun (WGS) entry which is preliminary data.</text>
</comment>
<proteinExistence type="predicted"/>
<dbReference type="Proteomes" id="UP000824120">
    <property type="component" value="Chromosome 4"/>
</dbReference>
<sequence length="182" mass="21122">MDSGVNIEPKEHSDCKNYSILPKNLVYDTVVLNLHLEIIVSWFLKLLRNAWAVTLPHLYLQLNIARICNYHLAQQMDAENPFYHAIKIFSLEFGQSTQNLLTRSGMDTTPTPTLTSCQHRCGTESEESEQFRYPSITKYSHIPLIILFSFHSSMMLVLHEPDRPKRHGQVQDEHDHHKLGIR</sequence>
<accession>A0A9J5ZIP9</accession>
<protein>
    <submittedName>
        <fullName evidence="1">Uncharacterized protein</fullName>
    </submittedName>
</protein>
<name>A0A9J5ZIP9_SOLCO</name>
<gene>
    <name evidence="1" type="ORF">H5410_023248</name>
</gene>
<reference evidence="1 2" key="1">
    <citation type="submission" date="2020-09" db="EMBL/GenBank/DDBJ databases">
        <title>De no assembly of potato wild relative species, Solanum commersonii.</title>
        <authorList>
            <person name="Cho K."/>
        </authorList>
    </citation>
    <scope>NUCLEOTIDE SEQUENCE [LARGE SCALE GENOMIC DNA]</scope>
    <source>
        <strain evidence="1">LZ3.2</strain>
        <tissue evidence="1">Leaf</tissue>
    </source>
</reference>